<comment type="subcellular location">
    <subcellularLocation>
        <location evidence="1">Membrane</location>
        <topology evidence="1">Single-pass membrane protein</topology>
    </subcellularLocation>
</comment>
<evidence type="ECO:0000256" key="4">
    <source>
        <dbReference type="ARBA" id="ARBA00022927"/>
    </source>
</evidence>
<feature type="coiled-coil region" evidence="8">
    <location>
        <begin position="81"/>
        <end position="108"/>
    </location>
</feature>
<evidence type="ECO:0000256" key="2">
    <source>
        <dbReference type="ARBA" id="ARBA00022448"/>
    </source>
</evidence>
<evidence type="ECO:0000256" key="5">
    <source>
        <dbReference type="ARBA" id="ARBA00022989"/>
    </source>
</evidence>
<sequence length="112" mass="12917">MLSNISDMIIIIIVGILLLGGEKDISGTVRNLGRTFQEFKKRQEEFRNELTREINNVGDIPRQAGQSLVNDVSSSYSRRYNSYNQEKINQLEEEIRKMQAELERLKKNGGKN</sequence>
<keyword evidence="10" id="KW-1185">Reference proteome</keyword>
<dbReference type="KEGG" id="abri:DFR85_01060"/>
<protein>
    <submittedName>
        <fullName evidence="9">Translocase</fullName>
    </submittedName>
</protein>
<dbReference type="Gene3D" id="1.20.5.3310">
    <property type="match status" value="1"/>
</dbReference>
<keyword evidence="7" id="KW-0472">Membrane</keyword>
<evidence type="ECO:0000256" key="6">
    <source>
        <dbReference type="ARBA" id="ARBA00023010"/>
    </source>
</evidence>
<keyword evidence="2" id="KW-0813">Transport</keyword>
<reference evidence="9 10" key="1">
    <citation type="submission" date="2018-05" db="EMBL/GenBank/DDBJ databases">
        <title>Complete Genome Sequences of Extremely Thermoacidophilic, Metal-Mobilizing Type-Strain Members of the Archaeal Family Sulfolobaceae: Acidianus brierleyi DSM-1651T, Acidianus sulfidivorans DSM-18786T, Metallosphaera hakonensis DSM-7519T, and Metallosphaera prunae DSM-10039T.</title>
        <authorList>
            <person name="Counts J.A."/>
            <person name="Kelly R.M."/>
        </authorList>
    </citation>
    <scope>NUCLEOTIDE SEQUENCE [LARGE SCALE GENOMIC DNA]</scope>
    <source>
        <strain evidence="9 10">DSM 1651</strain>
    </source>
</reference>
<evidence type="ECO:0000313" key="9">
    <source>
        <dbReference type="EMBL" id="AWR95854.1"/>
    </source>
</evidence>
<dbReference type="AlphaFoldDB" id="A0A2U9IIU2"/>
<dbReference type="EMBL" id="CP029289">
    <property type="protein sequence ID" value="AWR95854.1"/>
    <property type="molecule type" value="Genomic_DNA"/>
</dbReference>
<evidence type="ECO:0000256" key="1">
    <source>
        <dbReference type="ARBA" id="ARBA00004167"/>
    </source>
</evidence>
<accession>A0A2U9IIU2</accession>
<dbReference type="GO" id="GO:0015031">
    <property type="term" value="P:protein transport"/>
    <property type="evidence" value="ECO:0007669"/>
    <property type="project" value="UniProtKB-KW"/>
</dbReference>
<dbReference type="Proteomes" id="UP000248044">
    <property type="component" value="Chromosome"/>
</dbReference>
<keyword evidence="5" id="KW-1133">Transmembrane helix</keyword>
<dbReference type="Pfam" id="PF02416">
    <property type="entry name" value="TatA_B_E"/>
    <property type="match status" value="1"/>
</dbReference>
<dbReference type="InterPro" id="IPR003369">
    <property type="entry name" value="TatA/B/E"/>
</dbReference>
<dbReference type="RefSeq" id="WP_110271732.1">
    <property type="nucleotide sequence ID" value="NZ_CP029289.2"/>
</dbReference>
<evidence type="ECO:0000256" key="7">
    <source>
        <dbReference type="ARBA" id="ARBA00023136"/>
    </source>
</evidence>
<evidence type="ECO:0000256" key="3">
    <source>
        <dbReference type="ARBA" id="ARBA00022692"/>
    </source>
</evidence>
<keyword evidence="3" id="KW-0812">Transmembrane</keyword>
<dbReference type="OrthoDB" id="44155at2157"/>
<organism evidence="9 10">
    <name type="scientific">Acidianus brierleyi</name>
    <dbReference type="NCBI Taxonomy" id="41673"/>
    <lineage>
        <taxon>Archaea</taxon>
        <taxon>Thermoproteota</taxon>
        <taxon>Thermoprotei</taxon>
        <taxon>Sulfolobales</taxon>
        <taxon>Sulfolobaceae</taxon>
        <taxon>Acidianus</taxon>
    </lineage>
</organism>
<keyword evidence="4" id="KW-0653">Protein transport</keyword>
<gene>
    <name evidence="9" type="ORF">DFR85_01060</name>
</gene>
<proteinExistence type="predicted"/>
<evidence type="ECO:0000256" key="8">
    <source>
        <dbReference type="SAM" id="Coils"/>
    </source>
</evidence>
<dbReference type="GO" id="GO:0016020">
    <property type="term" value="C:membrane"/>
    <property type="evidence" value="ECO:0007669"/>
    <property type="project" value="UniProtKB-ARBA"/>
</dbReference>
<evidence type="ECO:0000313" key="10">
    <source>
        <dbReference type="Proteomes" id="UP000248044"/>
    </source>
</evidence>
<dbReference type="GeneID" id="36830702"/>
<name>A0A2U9IIU2_9CREN</name>
<keyword evidence="8" id="KW-0175">Coiled coil</keyword>
<keyword evidence="6" id="KW-0811">Translocation</keyword>